<reference evidence="1" key="1">
    <citation type="submission" date="2020-11" db="EMBL/GenBank/DDBJ databases">
        <authorList>
            <consortium name="DOE Joint Genome Institute"/>
            <person name="Ahrendt S."/>
            <person name="Riley R."/>
            <person name="Andreopoulos W."/>
            <person name="LaButti K."/>
            <person name="Pangilinan J."/>
            <person name="Ruiz-duenas F.J."/>
            <person name="Barrasa J.M."/>
            <person name="Sanchez-Garcia M."/>
            <person name="Camarero S."/>
            <person name="Miyauchi S."/>
            <person name="Serrano A."/>
            <person name="Linde D."/>
            <person name="Babiker R."/>
            <person name="Drula E."/>
            <person name="Ayuso-Fernandez I."/>
            <person name="Pacheco R."/>
            <person name="Padilla G."/>
            <person name="Ferreira P."/>
            <person name="Barriuso J."/>
            <person name="Kellner H."/>
            <person name="Castanera R."/>
            <person name="Alfaro M."/>
            <person name="Ramirez L."/>
            <person name="Pisabarro A.G."/>
            <person name="Kuo A."/>
            <person name="Tritt A."/>
            <person name="Lipzen A."/>
            <person name="He G."/>
            <person name="Yan M."/>
            <person name="Ng V."/>
            <person name="Cullen D."/>
            <person name="Martin F."/>
            <person name="Rosso M.-N."/>
            <person name="Henrissat B."/>
            <person name="Hibbett D."/>
            <person name="Martinez A.T."/>
            <person name="Grigoriev I.V."/>
        </authorList>
    </citation>
    <scope>NUCLEOTIDE SEQUENCE</scope>
    <source>
        <strain evidence="1">AH 44721</strain>
    </source>
</reference>
<protein>
    <submittedName>
        <fullName evidence="1">Uncharacterized protein</fullName>
    </submittedName>
</protein>
<keyword evidence="2" id="KW-1185">Reference proteome</keyword>
<evidence type="ECO:0000313" key="2">
    <source>
        <dbReference type="Proteomes" id="UP000724874"/>
    </source>
</evidence>
<sequence length="238" mass="27247">MSAPPPYPDPSGMMAAMAREDDPAQRAEEGMKRVGECIVEMESEFRTIQDFIQWVDQKRVVRDGYGNIKVYAPEWSGIHEAYTDLIQESQVTAHNLARELGYLVDVLIPISHNVNFQQALKGKAVDHYIKVRSSHPIYYNHTCLNSNYSLDQIPLKDLDNFIEDAEKSRNLFLRIEKNVQNFQGKLTTALYASAGAPANENFSTLEDAWREMENLRKVFYALEDRLSVVGRVWPIVSF</sequence>
<comment type="caution">
    <text evidence="1">The sequence shown here is derived from an EMBL/GenBank/DDBJ whole genome shotgun (WGS) entry which is preliminary data.</text>
</comment>
<gene>
    <name evidence="1" type="ORF">CPB84DRAFT_323133</name>
</gene>
<accession>A0A9P5TIE6</accession>
<evidence type="ECO:0000313" key="1">
    <source>
        <dbReference type="EMBL" id="KAF8878891.1"/>
    </source>
</evidence>
<dbReference type="Proteomes" id="UP000724874">
    <property type="component" value="Unassembled WGS sequence"/>
</dbReference>
<name>A0A9P5TIE6_GYMJU</name>
<dbReference type="OrthoDB" id="3129102at2759"/>
<dbReference type="AlphaFoldDB" id="A0A9P5TIE6"/>
<proteinExistence type="predicted"/>
<dbReference type="EMBL" id="JADNYJ010000154">
    <property type="protein sequence ID" value="KAF8878891.1"/>
    <property type="molecule type" value="Genomic_DNA"/>
</dbReference>
<organism evidence="1 2">
    <name type="scientific">Gymnopilus junonius</name>
    <name type="common">Spectacular rustgill mushroom</name>
    <name type="synonym">Gymnopilus spectabilis subsp. junonius</name>
    <dbReference type="NCBI Taxonomy" id="109634"/>
    <lineage>
        <taxon>Eukaryota</taxon>
        <taxon>Fungi</taxon>
        <taxon>Dikarya</taxon>
        <taxon>Basidiomycota</taxon>
        <taxon>Agaricomycotina</taxon>
        <taxon>Agaricomycetes</taxon>
        <taxon>Agaricomycetidae</taxon>
        <taxon>Agaricales</taxon>
        <taxon>Agaricineae</taxon>
        <taxon>Hymenogastraceae</taxon>
        <taxon>Gymnopilus</taxon>
    </lineage>
</organism>